<feature type="compositionally biased region" description="Basic and acidic residues" evidence="1">
    <location>
        <begin position="1"/>
        <end position="18"/>
    </location>
</feature>
<evidence type="ECO:0000256" key="1">
    <source>
        <dbReference type="SAM" id="MobiDB-lite"/>
    </source>
</evidence>
<organism evidence="3 4">
    <name type="scientific">Paxillus rubicundulus Ve08.2h10</name>
    <dbReference type="NCBI Taxonomy" id="930991"/>
    <lineage>
        <taxon>Eukaryota</taxon>
        <taxon>Fungi</taxon>
        <taxon>Dikarya</taxon>
        <taxon>Basidiomycota</taxon>
        <taxon>Agaricomycotina</taxon>
        <taxon>Agaricomycetes</taxon>
        <taxon>Agaricomycetidae</taxon>
        <taxon>Boletales</taxon>
        <taxon>Paxilineae</taxon>
        <taxon>Paxillaceae</taxon>
        <taxon>Paxillus</taxon>
    </lineage>
</organism>
<protein>
    <recommendedName>
        <fullName evidence="2">Restriction of telomere capping protein 4 C-terminal domain-containing protein</fullName>
    </recommendedName>
</protein>
<accession>A0A0D0C7E0</accession>
<dbReference type="InParanoid" id="A0A0D0C7E0"/>
<dbReference type="InterPro" id="IPR028094">
    <property type="entry name" value="RTC4_C"/>
</dbReference>
<gene>
    <name evidence="3" type="ORF">PAXRUDRAFT_16630</name>
</gene>
<reference evidence="3 4" key="1">
    <citation type="submission" date="2014-04" db="EMBL/GenBank/DDBJ databases">
        <authorList>
            <consortium name="DOE Joint Genome Institute"/>
            <person name="Kuo A."/>
            <person name="Kohler A."/>
            <person name="Jargeat P."/>
            <person name="Nagy L.G."/>
            <person name="Floudas D."/>
            <person name="Copeland A."/>
            <person name="Barry K.W."/>
            <person name="Cichocki N."/>
            <person name="Veneault-Fourrey C."/>
            <person name="LaButti K."/>
            <person name="Lindquist E.A."/>
            <person name="Lipzen A."/>
            <person name="Lundell T."/>
            <person name="Morin E."/>
            <person name="Murat C."/>
            <person name="Sun H."/>
            <person name="Tunlid A."/>
            <person name="Henrissat B."/>
            <person name="Grigoriev I.V."/>
            <person name="Hibbett D.S."/>
            <person name="Martin F."/>
            <person name="Nordberg H.P."/>
            <person name="Cantor M.N."/>
            <person name="Hua S.X."/>
        </authorList>
    </citation>
    <scope>NUCLEOTIDE SEQUENCE [LARGE SCALE GENOMIC DNA]</scope>
    <source>
        <strain evidence="3 4">Ve08.2h10</strain>
    </source>
</reference>
<keyword evidence="4" id="KW-1185">Reference proteome</keyword>
<dbReference type="AlphaFoldDB" id="A0A0D0C7E0"/>
<feature type="region of interest" description="Disordered" evidence="1">
    <location>
        <begin position="1"/>
        <end position="104"/>
    </location>
</feature>
<dbReference type="HOGENOM" id="CLU_927816_0_0_1"/>
<evidence type="ECO:0000313" key="4">
    <source>
        <dbReference type="Proteomes" id="UP000054538"/>
    </source>
</evidence>
<dbReference type="Pfam" id="PF14474">
    <property type="entry name" value="RTC4"/>
    <property type="match status" value="1"/>
</dbReference>
<dbReference type="Proteomes" id="UP000054538">
    <property type="component" value="Unassembled WGS sequence"/>
</dbReference>
<dbReference type="OrthoDB" id="3269466at2759"/>
<feature type="compositionally biased region" description="Basic and acidic residues" evidence="1">
    <location>
        <begin position="30"/>
        <end position="47"/>
    </location>
</feature>
<name>A0A0D0C7E0_9AGAM</name>
<proteinExistence type="predicted"/>
<feature type="region of interest" description="Disordered" evidence="1">
    <location>
        <begin position="264"/>
        <end position="300"/>
    </location>
</feature>
<evidence type="ECO:0000313" key="3">
    <source>
        <dbReference type="EMBL" id="KIK78897.1"/>
    </source>
</evidence>
<sequence>MKADSKKRLGVDWDELGKLTDGVPESEEEHENRVDLDGDHAEGDREILGSAGNMPPPRFHMKVGKAQPDAEPQQHAQKSKDPPNPKHRHHGASSQPASRQAPGSIKIIIPPQTSNTNWQPIMQTNDIFCNLVDYLLMLRLGETKEEALVHFSKLTMPSTPRTIVEKARPGYYGPKGYAVICASILQFINPTTTPNDAFSPLTLEQFTHFILIPNIACHLIAKDLEITPMEAYEEMMASGEVGKYLQELDDTGGDDVLDGITMRAVTGQKQKEQEEPGRPRKLKMLQHLPEISHGPNQSQS</sequence>
<feature type="domain" description="Restriction of telomere capping protein 4 C-terminal" evidence="2">
    <location>
        <begin position="161"/>
        <end position="246"/>
    </location>
</feature>
<evidence type="ECO:0000259" key="2">
    <source>
        <dbReference type="Pfam" id="PF14474"/>
    </source>
</evidence>
<reference evidence="4" key="2">
    <citation type="submission" date="2015-01" db="EMBL/GenBank/DDBJ databases">
        <title>Evolutionary Origins and Diversification of the Mycorrhizal Mutualists.</title>
        <authorList>
            <consortium name="DOE Joint Genome Institute"/>
            <consortium name="Mycorrhizal Genomics Consortium"/>
            <person name="Kohler A."/>
            <person name="Kuo A."/>
            <person name="Nagy L.G."/>
            <person name="Floudas D."/>
            <person name="Copeland A."/>
            <person name="Barry K.W."/>
            <person name="Cichocki N."/>
            <person name="Veneault-Fourrey C."/>
            <person name="LaButti K."/>
            <person name="Lindquist E.A."/>
            <person name="Lipzen A."/>
            <person name="Lundell T."/>
            <person name="Morin E."/>
            <person name="Murat C."/>
            <person name="Riley R."/>
            <person name="Ohm R."/>
            <person name="Sun H."/>
            <person name="Tunlid A."/>
            <person name="Henrissat B."/>
            <person name="Grigoriev I.V."/>
            <person name="Hibbett D.S."/>
            <person name="Martin F."/>
        </authorList>
    </citation>
    <scope>NUCLEOTIDE SEQUENCE [LARGE SCALE GENOMIC DNA]</scope>
    <source>
        <strain evidence="4">Ve08.2h10</strain>
    </source>
</reference>
<dbReference type="STRING" id="930991.A0A0D0C7E0"/>
<dbReference type="EMBL" id="KN826439">
    <property type="protein sequence ID" value="KIK78897.1"/>
    <property type="molecule type" value="Genomic_DNA"/>
</dbReference>
<feature type="compositionally biased region" description="Basic and acidic residues" evidence="1">
    <location>
        <begin position="269"/>
        <end position="278"/>
    </location>
</feature>